<dbReference type="OrthoDB" id="6912229at2"/>
<comment type="caution">
    <text evidence="2">The sequence shown here is derived from an EMBL/GenBank/DDBJ whole genome shotgun (WGS) entry which is preliminary data.</text>
</comment>
<evidence type="ECO:0000313" key="4">
    <source>
        <dbReference type="Proteomes" id="UP000317267"/>
    </source>
</evidence>
<name>A0A1H1E4N5_9PSED</name>
<keyword evidence="3" id="KW-1185">Reference proteome</keyword>
<accession>A0A1H1E4N5</accession>
<gene>
    <name evidence="2" type="ORF">FIV39_30705</name>
    <name evidence="1" type="ORF">SAMN04490186_2140</name>
</gene>
<organism evidence="2 4">
    <name type="scientific">Pseudomonas grimontii</name>
    <dbReference type="NCBI Taxonomy" id="129847"/>
    <lineage>
        <taxon>Bacteria</taxon>
        <taxon>Pseudomonadati</taxon>
        <taxon>Pseudomonadota</taxon>
        <taxon>Gammaproteobacteria</taxon>
        <taxon>Pseudomonadales</taxon>
        <taxon>Pseudomonadaceae</taxon>
        <taxon>Pseudomonas</taxon>
    </lineage>
</organism>
<dbReference type="Proteomes" id="UP000317267">
    <property type="component" value="Unassembled WGS sequence"/>
</dbReference>
<dbReference type="RefSeq" id="WP_017736581.1">
    <property type="nucleotide sequence ID" value="NZ_FNKM01000002.1"/>
</dbReference>
<sequence>MTCLICGETAAVVETDGEYEEGICPSCGHCRITGAALVLMKTHGRYFDIELTRKWITEHQGIGFIPTIDSRQAVRLIDV</sequence>
<reference evidence="2 4" key="2">
    <citation type="submission" date="2019-06" db="EMBL/GenBank/DDBJ databases">
        <title>Pseudomonas bimorpha sp. nov. isolated from bovine raw milk and skim milk concentrate.</title>
        <authorList>
            <person name="Hofmann K."/>
            <person name="Huptas C."/>
            <person name="Doll E."/>
            <person name="Scherer S."/>
            <person name="Wenning M."/>
        </authorList>
    </citation>
    <scope>NUCLEOTIDE SEQUENCE [LARGE SCALE GENOMIC DNA]</scope>
    <source>
        <strain evidence="2 4">DSM 17515</strain>
    </source>
</reference>
<dbReference type="AlphaFoldDB" id="A0A1H1E4N5"/>
<evidence type="ECO:0000313" key="2">
    <source>
        <dbReference type="EMBL" id="TWR54790.1"/>
    </source>
</evidence>
<evidence type="ECO:0000313" key="1">
    <source>
        <dbReference type="EMBL" id="SDQ83468.1"/>
    </source>
</evidence>
<reference evidence="1 3" key="1">
    <citation type="submission" date="2016-10" db="EMBL/GenBank/DDBJ databases">
        <authorList>
            <person name="Varghese N."/>
            <person name="Submissions S."/>
        </authorList>
    </citation>
    <scope>NUCLEOTIDE SEQUENCE [LARGE SCALE GENOMIC DNA]</scope>
    <source>
        <strain evidence="1 3">BS2976</strain>
    </source>
</reference>
<proteinExistence type="predicted"/>
<evidence type="ECO:0000313" key="3">
    <source>
        <dbReference type="Proteomes" id="UP000198740"/>
    </source>
</evidence>
<protein>
    <submittedName>
        <fullName evidence="2">Uncharacterized protein</fullName>
    </submittedName>
</protein>
<dbReference type="Proteomes" id="UP000198740">
    <property type="component" value="Unassembled WGS sequence"/>
</dbReference>
<dbReference type="EMBL" id="FNKM01000002">
    <property type="protein sequence ID" value="SDQ83468.1"/>
    <property type="molecule type" value="Genomic_DNA"/>
</dbReference>
<dbReference type="EMBL" id="VFES01000033">
    <property type="protein sequence ID" value="TWR54790.1"/>
    <property type="molecule type" value="Genomic_DNA"/>
</dbReference>